<dbReference type="PATRIC" id="fig|579748.3.peg.2425"/>
<dbReference type="STRING" id="579748.TW81_11745"/>
<dbReference type="Pfam" id="PF08895">
    <property type="entry name" value="DUF1840"/>
    <property type="match status" value="1"/>
</dbReference>
<dbReference type="InterPro" id="IPR014991">
    <property type="entry name" value="DUF1840"/>
</dbReference>
<gene>
    <name evidence="1" type="ORF">TW81_11745</name>
</gene>
<proteinExistence type="predicted"/>
<organism evidence="1 2">
    <name type="scientific">Vibrio galatheae</name>
    <dbReference type="NCBI Taxonomy" id="579748"/>
    <lineage>
        <taxon>Bacteria</taxon>
        <taxon>Pseudomonadati</taxon>
        <taxon>Pseudomonadota</taxon>
        <taxon>Gammaproteobacteria</taxon>
        <taxon>Vibrionales</taxon>
        <taxon>Vibrionaceae</taxon>
        <taxon>Vibrio</taxon>
    </lineage>
</organism>
<name>A0A0F4NIU3_9VIBR</name>
<dbReference type="EMBL" id="JXXV01000018">
    <property type="protein sequence ID" value="KJY82874.1"/>
    <property type="molecule type" value="Genomic_DNA"/>
</dbReference>
<dbReference type="Proteomes" id="UP000033673">
    <property type="component" value="Unassembled WGS sequence"/>
</dbReference>
<evidence type="ECO:0008006" key="3">
    <source>
        <dbReference type="Google" id="ProtNLM"/>
    </source>
</evidence>
<accession>A0A0F4NIU3</accession>
<dbReference type="RefSeq" id="WP_045955899.1">
    <property type="nucleotide sequence ID" value="NZ_JXXV01000018.1"/>
</dbReference>
<dbReference type="AlphaFoldDB" id="A0A0F4NIU3"/>
<evidence type="ECO:0000313" key="1">
    <source>
        <dbReference type="EMBL" id="KJY82874.1"/>
    </source>
</evidence>
<sequence length="105" mass="11415">MLIIFRSPCHASITMFGDVALSLIKMMGHSGSVPGAILAPDIPVALDKLSASLSKAAQVEKSEQHDIDDDEQSEPVVSIGHRAMPLMEMLKSAIEDQCDVMWDHQ</sequence>
<comment type="caution">
    <text evidence="1">The sequence shown here is derived from an EMBL/GenBank/DDBJ whole genome shotgun (WGS) entry which is preliminary data.</text>
</comment>
<evidence type="ECO:0000313" key="2">
    <source>
        <dbReference type="Proteomes" id="UP000033673"/>
    </source>
</evidence>
<keyword evidence="2" id="KW-1185">Reference proteome</keyword>
<reference evidence="1 2" key="1">
    <citation type="journal article" date="2015" name="BMC Genomics">
        <title>Genome mining reveals unlocked bioactive potential of marine Gram-negative bacteria.</title>
        <authorList>
            <person name="Machado H."/>
            <person name="Sonnenschein E.C."/>
            <person name="Melchiorsen J."/>
            <person name="Gram L."/>
        </authorList>
    </citation>
    <scope>NUCLEOTIDE SEQUENCE [LARGE SCALE GENOMIC DNA]</scope>
    <source>
        <strain evidence="1 2">S2757</strain>
    </source>
</reference>
<dbReference type="OrthoDB" id="5625523at2"/>
<protein>
    <recommendedName>
        <fullName evidence="3">DUF1840 domain-containing protein</fullName>
    </recommendedName>
</protein>